<keyword evidence="3" id="KW-1185">Reference proteome</keyword>
<dbReference type="OrthoDB" id="4979412at2"/>
<feature type="transmembrane region" description="Helical" evidence="1">
    <location>
        <begin position="117"/>
        <end position="136"/>
    </location>
</feature>
<evidence type="ECO:0000256" key="1">
    <source>
        <dbReference type="SAM" id="Phobius"/>
    </source>
</evidence>
<protein>
    <submittedName>
        <fullName evidence="2">Uncharacterized protein</fullName>
    </submittedName>
</protein>
<keyword evidence="1" id="KW-0812">Transmembrane</keyword>
<keyword evidence="1" id="KW-1133">Transmembrane helix</keyword>
<dbReference type="Proteomes" id="UP000231742">
    <property type="component" value="Unassembled WGS sequence"/>
</dbReference>
<feature type="transmembrane region" description="Helical" evidence="1">
    <location>
        <begin position="75"/>
        <end position="97"/>
    </location>
</feature>
<sequence>MSQDSMTKVMESDDLSRAKVIVAGTQRLIVTAALATVGYGAFLLAGKGICAGVLNSGGGFLDAGRNIVVSVPQCISLAQAPSGLIYVVIAVTTILAIRTVQRRAGTAAEVLRYIDRAAAGIIILAVAAVIISYAWFSPIPSTDWDGGGTLLFLPLAR</sequence>
<comment type="caution">
    <text evidence="2">The sequence shown here is derived from an EMBL/GenBank/DDBJ whole genome shotgun (WGS) entry which is preliminary data.</text>
</comment>
<dbReference type="RefSeq" id="WP_100387678.1">
    <property type="nucleotide sequence ID" value="NZ_BMZU01000001.1"/>
</dbReference>
<keyword evidence="1" id="KW-0472">Membrane</keyword>
<organism evidence="2 3">
    <name type="scientific">Salinibacterium amurskyense</name>
    <dbReference type="NCBI Taxonomy" id="205941"/>
    <lineage>
        <taxon>Bacteria</taxon>
        <taxon>Bacillati</taxon>
        <taxon>Actinomycetota</taxon>
        <taxon>Actinomycetes</taxon>
        <taxon>Micrococcales</taxon>
        <taxon>Microbacteriaceae</taxon>
        <taxon>Salinibacterium</taxon>
    </lineage>
</organism>
<name>A0A2M9D5E6_9MICO</name>
<reference evidence="2 3" key="1">
    <citation type="submission" date="2017-11" db="EMBL/GenBank/DDBJ databases">
        <title>Genomic Encyclopedia of Archaeal and Bacterial Type Strains, Phase II (KMG-II): From Individual Species to Whole Genera.</title>
        <authorList>
            <person name="Goeker M."/>
        </authorList>
    </citation>
    <scope>NUCLEOTIDE SEQUENCE [LARGE SCALE GENOMIC DNA]</scope>
    <source>
        <strain evidence="2 3">DSM 16400</strain>
    </source>
</reference>
<dbReference type="EMBL" id="PGFH01000001">
    <property type="protein sequence ID" value="PJJ80944.1"/>
    <property type="molecule type" value="Genomic_DNA"/>
</dbReference>
<accession>A0A2M9D5E6</accession>
<gene>
    <name evidence="2" type="ORF">CLV85_0111</name>
</gene>
<proteinExistence type="predicted"/>
<dbReference type="AlphaFoldDB" id="A0A2M9D5E6"/>
<feature type="transmembrane region" description="Helical" evidence="1">
    <location>
        <begin position="28"/>
        <end position="55"/>
    </location>
</feature>
<evidence type="ECO:0000313" key="3">
    <source>
        <dbReference type="Proteomes" id="UP000231742"/>
    </source>
</evidence>
<evidence type="ECO:0000313" key="2">
    <source>
        <dbReference type="EMBL" id="PJJ80944.1"/>
    </source>
</evidence>